<dbReference type="Pfam" id="PF01367">
    <property type="entry name" value="5_3_exonuc"/>
    <property type="match status" value="1"/>
</dbReference>
<dbReference type="Pfam" id="PF00476">
    <property type="entry name" value="DNA_pol_A"/>
    <property type="match status" value="1"/>
</dbReference>
<dbReference type="PANTHER" id="PTHR10133">
    <property type="entry name" value="DNA POLYMERASE I"/>
    <property type="match status" value="1"/>
</dbReference>
<dbReference type="SMART" id="SM00279">
    <property type="entry name" value="HhH2"/>
    <property type="match status" value="1"/>
</dbReference>
<dbReference type="NCBIfam" id="TIGR00593">
    <property type="entry name" value="pola"/>
    <property type="match status" value="1"/>
</dbReference>
<evidence type="ECO:0000313" key="16">
    <source>
        <dbReference type="EMBL" id="MCS5719471.1"/>
    </source>
</evidence>
<dbReference type="InterPro" id="IPR020046">
    <property type="entry name" value="5-3_exonucl_a-hlix_arch_N"/>
</dbReference>
<dbReference type="Gene3D" id="3.30.70.370">
    <property type="match status" value="1"/>
</dbReference>
<protein>
    <recommendedName>
        <fullName evidence="11 12">DNA polymerase I</fullName>
        <ecNumber evidence="11 12">2.7.7.7</ecNumber>
    </recommendedName>
</protein>
<evidence type="ECO:0000256" key="11">
    <source>
        <dbReference type="NCBIfam" id="TIGR00593"/>
    </source>
</evidence>
<evidence type="ECO:0000256" key="5">
    <source>
        <dbReference type="ARBA" id="ARBA00022763"/>
    </source>
</evidence>
<organism evidence="16 17">
    <name type="scientific">Herbiconiux aconitum</name>
    <dbReference type="NCBI Taxonomy" id="2970913"/>
    <lineage>
        <taxon>Bacteria</taxon>
        <taxon>Bacillati</taxon>
        <taxon>Actinomycetota</taxon>
        <taxon>Actinomycetes</taxon>
        <taxon>Micrococcales</taxon>
        <taxon>Microbacteriaceae</taxon>
        <taxon>Herbiconiux</taxon>
    </lineage>
</organism>
<keyword evidence="2 12" id="KW-0808">Transferase</keyword>
<keyword evidence="6 12" id="KW-0269">Exonuclease</keyword>
<evidence type="ECO:0000256" key="3">
    <source>
        <dbReference type="ARBA" id="ARBA00022695"/>
    </source>
</evidence>
<dbReference type="InterPro" id="IPR043502">
    <property type="entry name" value="DNA/RNA_pol_sf"/>
</dbReference>
<keyword evidence="9 12" id="KW-0234">DNA repair</keyword>
<dbReference type="Gene3D" id="3.30.420.10">
    <property type="entry name" value="Ribonuclease H-like superfamily/Ribonuclease H"/>
    <property type="match status" value="1"/>
</dbReference>
<dbReference type="InterPro" id="IPR036279">
    <property type="entry name" value="5-3_exonuclease_C_sf"/>
</dbReference>
<dbReference type="InterPro" id="IPR029060">
    <property type="entry name" value="PIN-like_dom_sf"/>
</dbReference>
<dbReference type="EC" id="2.7.7.7" evidence="11 12"/>
<dbReference type="InterPro" id="IPR001098">
    <property type="entry name" value="DNA-dir_DNA_pol_A_palm_dom"/>
</dbReference>
<dbReference type="InterPro" id="IPR012337">
    <property type="entry name" value="RNaseH-like_sf"/>
</dbReference>
<evidence type="ECO:0000256" key="8">
    <source>
        <dbReference type="ARBA" id="ARBA00023125"/>
    </source>
</evidence>
<accession>A0ABT2GTB8</accession>
<dbReference type="Proteomes" id="UP001165584">
    <property type="component" value="Unassembled WGS sequence"/>
</dbReference>
<dbReference type="GO" id="GO:0003887">
    <property type="term" value="F:DNA-directed DNA polymerase activity"/>
    <property type="evidence" value="ECO:0007669"/>
    <property type="project" value="UniProtKB-EC"/>
</dbReference>
<evidence type="ECO:0000259" key="14">
    <source>
        <dbReference type="SMART" id="SM00475"/>
    </source>
</evidence>
<evidence type="ECO:0000256" key="4">
    <source>
        <dbReference type="ARBA" id="ARBA00022705"/>
    </source>
</evidence>
<dbReference type="InterPro" id="IPR036397">
    <property type="entry name" value="RNaseH_sf"/>
</dbReference>
<dbReference type="SMART" id="SM00475">
    <property type="entry name" value="53EXOc"/>
    <property type="match status" value="1"/>
</dbReference>
<dbReference type="SUPFAM" id="SSF47807">
    <property type="entry name" value="5' to 3' exonuclease, C-terminal subdomain"/>
    <property type="match status" value="1"/>
</dbReference>
<dbReference type="PANTHER" id="PTHR10133:SF27">
    <property type="entry name" value="DNA POLYMERASE NU"/>
    <property type="match status" value="1"/>
</dbReference>
<name>A0ABT2GTB8_9MICO</name>
<dbReference type="InterPro" id="IPR020045">
    <property type="entry name" value="DNA_polI_H3TH"/>
</dbReference>
<dbReference type="InterPro" id="IPR018320">
    <property type="entry name" value="DNA_polymerase_1"/>
</dbReference>
<keyword evidence="12" id="KW-0378">Hydrolase</keyword>
<comment type="function">
    <text evidence="12">In addition to polymerase activity, this DNA polymerase exhibits 5'-3' exonuclease activity.</text>
</comment>
<dbReference type="PRINTS" id="PR00868">
    <property type="entry name" value="DNAPOLI"/>
</dbReference>
<evidence type="ECO:0000256" key="10">
    <source>
        <dbReference type="ARBA" id="ARBA00049244"/>
    </source>
</evidence>
<comment type="similarity">
    <text evidence="1 12">Belongs to the DNA polymerase type-A family.</text>
</comment>
<dbReference type="InterPro" id="IPR054690">
    <property type="entry name" value="DNA_polI_exonuclease"/>
</dbReference>
<evidence type="ECO:0000256" key="13">
    <source>
        <dbReference type="SAM" id="MobiDB-lite"/>
    </source>
</evidence>
<dbReference type="InterPro" id="IPR002298">
    <property type="entry name" value="DNA_polymerase_A"/>
</dbReference>
<keyword evidence="8 12" id="KW-0238">DNA-binding</keyword>
<comment type="catalytic activity">
    <reaction evidence="10 12">
        <text>DNA(n) + a 2'-deoxyribonucleoside 5'-triphosphate = DNA(n+1) + diphosphate</text>
        <dbReference type="Rhea" id="RHEA:22508"/>
        <dbReference type="Rhea" id="RHEA-COMP:17339"/>
        <dbReference type="Rhea" id="RHEA-COMP:17340"/>
        <dbReference type="ChEBI" id="CHEBI:33019"/>
        <dbReference type="ChEBI" id="CHEBI:61560"/>
        <dbReference type="ChEBI" id="CHEBI:173112"/>
        <dbReference type="EC" id="2.7.7.7"/>
    </reaction>
</comment>
<evidence type="ECO:0000256" key="6">
    <source>
        <dbReference type="ARBA" id="ARBA00022839"/>
    </source>
</evidence>
<reference evidence="16" key="1">
    <citation type="submission" date="2022-08" db="EMBL/GenBank/DDBJ databases">
        <authorList>
            <person name="Deng Y."/>
            <person name="Han X.-F."/>
            <person name="Zhang Y.-Q."/>
        </authorList>
    </citation>
    <scope>NUCLEOTIDE SEQUENCE</scope>
    <source>
        <strain evidence="16">CPCC 205763</strain>
    </source>
</reference>
<evidence type="ECO:0000313" key="17">
    <source>
        <dbReference type="Proteomes" id="UP001165584"/>
    </source>
</evidence>
<keyword evidence="5 12" id="KW-0227">DNA damage</keyword>
<dbReference type="NCBIfam" id="NF004397">
    <property type="entry name" value="PRK05755.1"/>
    <property type="match status" value="1"/>
</dbReference>
<dbReference type="CDD" id="cd09859">
    <property type="entry name" value="PIN_53EXO"/>
    <property type="match status" value="1"/>
</dbReference>
<comment type="caution">
    <text evidence="16">The sequence shown here is derived from an EMBL/GenBank/DDBJ whole genome shotgun (WGS) entry which is preliminary data.</text>
</comment>
<sequence length="916" mass="99451">MPDKEQPTLLIIDGHSLAFRAFYALPVDSFSTRDGQHTNAIHGFIAMMINLLKAENPTHLAVAFDVSRSSFRTREYPDYKGTRGETPPEFVGQVPLLQEALHALGITTIEKPDYEADDILATLALQGTEQGYRVLVVSGDRDAIQLVNDKVTLLYPSRQGVSDLTRYDVAKVQDRYGILPEQYPEIAALVGETSDNLPGIPKVGEKTAVKWLNQFGSLDAILEHRDEIPGVVGNNLREFAENAIRNRRLNRLLTDVELPVGPADLARQPVDEQQMRDVFARLEFRTLLDRILKLEGIGGDSEVGQAAAAAAAAKAEKAPVPVTLLDEELAAWLGRHSGAASVSATASGPAPDTASSPADPADLSGAVSVQVETLDGFPIAIGLATPHETVYLPWVRDSADFASFEAWLAGPSPKILFDAKKQIKSLRSAGLAFDGLLFDPVIAAWLLKPDSSADRSLAQLVDRHLLETLPTPDPNQLVPDSDTVVGPAEEAWYAWRVAQALSAMLDDRTRRVLTDIEMPTLLVLAQVELTGVTVSHDELAALSAELGESAGQIASDAFGIIGREINLGSPKQIQEVLFDQLDMPKTRATKTGYSTDAGALADLQATNPHPFLGLLLAHRDATKLRQIIESVDKAIAPDKRVHTTYVQTGSSTGRISSTDPNLQNIPVRTEEGRRIRAAFQVGEGYETLLTADYSQIEMRIMAHLSGDAGLIDAFQSGEDLHRFVGARIFGVDPADVTSNMRTKVKAMSYGLAYGLSAFGLSKQLRIETAEAKQLMTDYFERFGAVREYLRNVVVQAKVDGFTETIFGRRRPFANLNSANRVLRENDERAALNAPIQGTAADIIKIAMIGISADLSSQQLSSKMLLQVHDELVFDVAPGEWDALADIVTARMSSAASLSVPLEVQVGRGQNWNVAAH</sequence>
<dbReference type="Gene3D" id="1.10.150.20">
    <property type="entry name" value="5' to 3' exonuclease, C-terminal subdomain"/>
    <property type="match status" value="2"/>
</dbReference>
<dbReference type="InterPro" id="IPR008918">
    <property type="entry name" value="HhH2"/>
</dbReference>
<keyword evidence="3 12" id="KW-0548">Nucleotidyltransferase</keyword>
<keyword evidence="17" id="KW-1185">Reference proteome</keyword>
<dbReference type="Pfam" id="PF22619">
    <property type="entry name" value="DNA_polI_exo1"/>
    <property type="match status" value="1"/>
</dbReference>
<dbReference type="Gene3D" id="1.20.1060.10">
    <property type="entry name" value="Taq DNA Polymerase, Chain T, domain 4"/>
    <property type="match status" value="1"/>
</dbReference>
<dbReference type="SUPFAM" id="SSF53098">
    <property type="entry name" value="Ribonuclease H-like"/>
    <property type="match status" value="1"/>
</dbReference>
<evidence type="ECO:0000256" key="7">
    <source>
        <dbReference type="ARBA" id="ARBA00022932"/>
    </source>
</evidence>
<dbReference type="SUPFAM" id="SSF88723">
    <property type="entry name" value="PIN domain-like"/>
    <property type="match status" value="1"/>
</dbReference>
<feature type="domain" description="5'-3' exonuclease" evidence="14">
    <location>
        <begin position="3"/>
        <end position="268"/>
    </location>
</feature>
<dbReference type="SMART" id="SM00482">
    <property type="entry name" value="POLAc"/>
    <property type="match status" value="1"/>
</dbReference>
<keyword evidence="4 12" id="KW-0235">DNA replication</keyword>
<proteinExistence type="inferred from homology"/>
<evidence type="ECO:0000256" key="2">
    <source>
        <dbReference type="ARBA" id="ARBA00022679"/>
    </source>
</evidence>
<evidence type="ECO:0000259" key="15">
    <source>
        <dbReference type="SMART" id="SM00482"/>
    </source>
</evidence>
<dbReference type="CDD" id="cd08637">
    <property type="entry name" value="DNA_pol_A_pol_I_C"/>
    <property type="match status" value="1"/>
</dbReference>
<feature type="domain" description="DNA-directed DNA polymerase family A palm" evidence="15">
    <location>
        <begin position="672"/>
        <end position="879"/>
    </location>
</feature>
<dbReference type="Pfam" id="PF02739">
    <property type="entry name" value="5_3_exonuc_N"/>
    <property type="match status" value="1"/>
</dbReference>
<dbReference type="CDD" id="cd09898">
    <property type="entry name" value="H3TH_53EXO"/>
    <property type="match status" value="1"/>
</dbReference>
<dbReference type="SUPFAM" id="SSF56672">
    <property type="entry name" value="DNA/RNA polymerases"/>
    <property type="match status" value="1"/>
</dbReference>
<dbReference type="CDD" id="cd06140">
    <property type="entry name" value="DNA_polA_I_Bacillus_like_exo"/>
    <property type="match status" value="1"/>
</dbReference>
<dbReference type="Gene3D" id="3.40.50.1010">
    <property type="entry name" value="5'-nuclease"/>
    <property type="match status" value="1"/>
</dbReference>
<keyword evidence="7 12" id="KW-0239">DNA-directed DNA polymerase</keyword>
<dbReference type="InterPro" id="IPR019760">
    <property type="entry name" value="DNA-dir_DNA_pol_A_CS"/>
</dbReference>
<evidence type="ECO:0000256" key="12">
    <source>
        <dbReference type="RuleBase" id="RU004460"/>
    </source>
</evidence>
<gene>
    <name evidence="12 16" type="primary">polA</name>
    <name evidence="16" type="ORF">N1027_15135</name>
</gene>
<dbReference type="EMBL" id="JANLCM010000002">
    <property type="protein sequence ID" value="MCS5719471.1"/>
    <property type="molecule type" value="Genomic_DNA"/>
</dbReference>
<evidence type="ECO:0000256" key="1">
    <source>
        <dbReference type="ARBA" id="ARBA00007705"/>
    </source>
</evidence>
<keyword evidence="6 12" id="KW-0540">Nuclease</keyword>
<evidence type="ECO:0000256" key="9">
    <source>
        <dbReference type="ARBA" id="ARBA00023204"/>
    </source>
</evidence>
<feature type="region of interest" description="Disordered" evidence="13">
    <location>
        <begin position="342"/>
        <end position="362"/>
    </location>
</feature>
<dbReference type="InterPro" id="IPR002421">
    <property type="entry name" value="5-3_exonuclease"/>
</dbReference>
<dbReference type="RefSeq" id="WP_259508962.1">
    <property type="nucleotide sequence ID" value="NZ_JANLCM010000002.1"/>
</dbReference>
<dbReference type="PROSITE" id="PS00447">
    <property type="entry name" value="DNA_POLYMERASE_A"/>
    <property type="match status" value="1"/>
</dbReference>